<dbReference type="Proteomes" id="UP000814128">
    <property type="component" value="Unassembled WGS sequence"/>
</dbReference>
<evidence type="ECO:0000313" key="2">
    <source>
        <dbReference type="Proteomes" id="UP000814128"/>
    </source>
</evidence>
<sequence length="210" mass="23680">MSYLTYDLTACDIRAIALKTITLFEKRGLSSCLVGSAATILWGVPRVPNDIDLVVMTTAHAQEGLKRLLAADDSDFELRPSRNPRNTYKVVWCKVPGSSYKKCKVDILVPGIMNIPLIHTSRLLQAWDDHRSASLRRPDLREKQYVDAEDINILLSIARRRGMHRRDGVGYLPSSFLSAADVRVRSYVLSYPQSMTAWKAVGFTKERGRV</sequence>
<name>A0ACB8QPL8_9AGAM</name>
<reference evidence="1" key="1">
    <citation type="submission" date="2021-02" db="EMBL/GenBank/DDBJ databases">
        <authorList>
            <consortium name="DOE Joint Genome Institute"/>
            <person name="Ahrendt S."/>
            <person name="Looney B.P."/>
            <person name="Miyauchi S."/>
            <person name="Morin E."/>
            <person name="Drula E."/>
            <person name="Courty P.E."/>
            <person name="Chicoki N."/>
            <person name="Fauchery L."/>
            <person name="Kohler A."/>
            <person name="Kuo A."/>
            <person name="Labutti K."/>
            <person name="Pangilinan J."/>
            <person name="Lipzen A."/>
            <person name="Riley R."/>
            <person name="Andreopoulos W."/>
            <person name="He G."/>
            <person name="Johnson J."/>
            <person name="Barry K.W."/>
            <person name="Grigoriev I.V."/>
            <person name="Nagy L."/>
            <person name="Hibbett D."/>
            <person name="Henrissat B."/>
            <person name="Matheny P.B."/>
            <person name="Labbe J."/>
            <person name="Martin F."/>
        </authorList>
    </citation>
    <scope>NUCLEOTIDE SEQUENCE</scope>
    <source>
        <strain evidence="1">EC-137</strain>
    </source>
</reference>
<gene>
    <name evidence="1" type="ORF">K488DRAFT_47428</name>
</gene>
<organism evidence="1 2">
    <name type="scientific">Vararia minispora EC-137</name>
    <dbReference type="NCBI Taxonomy" id="1314806"/>
    <lineage>
        <taxon>Eukaryota</taxon>
        <taxon>Fungi</taxon>
        <taxon>Dikarya</taxon>
        <taxon>Basidiomycota</taxon>
        <taxon>Agaricomycotina</taxon>
        <taxon>Agaricomycetes</taxon>
        <taxon>Russulales</taxon>
        <taxon>Lachnocladiaceae</taxon>
        <taxon>Vararia</taxon>
    </lineage>
</organism>
<protein>
    <submittedName>
        <fullName evidence="1">Uncharacterized protein</fullName>
    </submittedName>
</protein>
<accession>A0ACB8QPL8</accession>
<reference evidence="1" key="2">
    <citation type="journal article" date="2022" name="New Phytol.">
        <title>Evolutionary transition to the ectomycorrhizal habit in the genomes of a hyperdiverse lineage of mushroom-forming fungi.</title>
        <authorList>
            <person name="Looney B."/>
            <person name="Miyauchi S."/>
            <person name="Morin E."/>
            <person name="Drula E."/>
            <person name="Courty P.E."/>
            <person name="Kohler A."/>
            <person name="Kuo A."/>
            <person name="LaButti K."/>
            <person name="Pangilinan J."/>
            <person name="Lipzen A."/>
            <person name="Riley R."/>
            <person name="Andreopoulos W."/>
            <person name="He G."/>
            <person name="Johnson J."/>
            <person name="Nolan M."/>
            <person name="Tritt A."/>
            <person name="Barry K.W."/>
            <person name="Grigoriev I.V."/>
            <person name="Nagy L.G."/>
            <person name="Hibbett D."/>
            <person name="Henrissat B."/>
            <person name="Matheny P.B."/>
            <person name="Labbe J."/>
            <person name="Martin F.M."/>
        </authorList>
    </citation>
    <scope>NUCLEOTIDE SEQUENCE</scope>
    <source>
        <strain evidence="1">EC-137</strain>
    </source>
</reference>
<dbReference type="EMBL" id="MU273516">
    <property type="protein sequence ID" value="KAI0033602.1"/>
    <property type="molecule type" value="Genomic_DNA"/>
</dbReference>
<keyword evidence="2" id="KW-1185">Reference proteome</keyword>
<proteinExistence type="predicted"/>
<comment type="caution">
    <text evidence="1">The sequence shown here is derived from an EMBL/GenBank/DDBJ whole genome shotgun (WGS) entry which is preliminary data.</text>
</comment>
<evidence type="ECO:0000313" key="1">
    <source>
        <dbReference type="EMBL" id="KAI0033602.1"/>
    </source>
</evidence>